<dbReference type="EMBL" id="AP024169">
    <property type="protein sequence ID" value="BCN32372.1"/>
    <property type="molecule type" value="Genomic_DNA"/>
</dbReference>
<reference evidence="1 2" key="1">
    <citation type="submission" date="2020-11" db="EMBL/GenBank/DDBJ databases">
        <title>Draft genome sequencing of a Lachnospiraceae strain isolated from anoxic soil subjected to BSD treatment.</title>
        <authorList>
            <person name="Uek A."/>
            <person name="Tonouchi A."/>
        </authorList>
    </citation>
    <scope>NUCLEOTIDE SEQUENCE [LARGE SCALE GENOMIC DNA]</scope>
    <source>
        <strain evidence="1 2">TB5</strain>
    </source>
</reference>
<protein>
    <submittedName>
        <fullName evidence="1">Uncharacterized protein</fullName>
    </submittedName>
</protein>
<dbReference type="Proteomes" id="UP000595897">
    <property type="component" value="Chromosome"/>
</dbReference>
<proteinExistence type="predicted"/>
<dbReference type="RefSeq" id="WP_271713423.1">
    <property type="nucleotide sequence ID" value="NZ_AP024169.1"/>
</dbReference>
<dbReference type="KEGG" id="ahb:bsdtb5_36670"/>
<evidence type="ECO:0000313" key="2">
    <source>
        <dbReference type="Proteomes" id="UP000595897"/>
    </source>
</evidence>
<gene>
    <name evidence="1" type="ORF">bsdtb5_36670</name>
</gene>
<dbReference type="AlphaFoldDB" id="A0A7R7EPZ6"/>
<organism evidence="1 2">
    <name type="scientific">Anaeromicropila herbilytica</name>
    <dbReference type="NCBI Taxonomy" id="2785025"/>
    <lineage>
        <taxon>Bacteria</taxon>
        <taxon>Bacillati</taxon>
        <taxon>Bacillota</taxon>
        <taxon>Clostridia</taxon>
        <taxon>Lachnospirales</taxon>
        <taxon>Lachnospiraceae</taxon>
        <taxon>Anaeromicropila</taxon>
    </lineage>
</organism>
<evidence type="ECO:0000313" key="1">
    <source>
        <dbReference type="EMBL" id="BCN32372.1"/>
    </source>
</evidence>
<keyword evidence="2" id="KW-1185">Reference proteome</keyword>
<sequence length="237" mass="25127">MVVAVATVANGISAVYNDSKAYQVAKNGDAATAVRYAGRDTLADTLRHESDSKLVHILAGGLEIVVLAASVVLIADAGINIAKGAKNLVGKILNKGGGSTVEGGPVSTKIDYSSKFDSELANFNEGYEIKTVVDEDLTLVQYSLSKPDASLKYWTTTDEANDISTVEEYMDKLALSKDWGARDTVKVAKIPAGTEVKYAIGTAKAQNAIADPRPGGGLQLLFNEFDTDWVVSVRELP</sequence>
<accession>A0A7R7EPZ6</accession>
<name>A0A7R7EPZ6_9FIRM</name>